<dbReference type="GO" id="GO:0015074">
    <property type="term" value="P:DNA integration"/>
    <property type="evidence" value="ECO:0007669"/>
    <property type="project" value="UniProtKB-KW"/>
</dbReference>
<dbReference type="AlphaFoldDB" id="A0A9R1CZC4"/>
<evidence type="ECO:0000313" key="8">
    <source>
        <dbReference type="EMBL" id="GJG59838.1"/>
    </source>
</evidence>
<evidence type="ECO:0000313" key="9">
    <source>
        <dbReference type="Proteomes" id="UP000825483"/>
    </source>
</evidence>
<reference evidence="8" key="1">
    <citation type="journal article" date="2022" name="Int. J. Syst. Evol. Microbiol.">
        <title>Prevotella lacticifex sp. nov., isolated from the rumen of cows.</title>
        <authorList>
            <person name="Shinkai T."/>
            <person name="Ikeyama N."/>
            <person name="Kumagai M."/>
            <person name="Ohmori H."/>
            <person name="Sakamoto M."/>
            <person name="Ohkuma M."/>
            <person name="Mitsumori M."/>
        </authorList>
    </citation>
    <scope>NUCLEOTIDE SEQUENCE</scope>
    <source>
        <strain evidence="8">R5076</strain>
    </source>
</reference>
<dbReference type="NCBIfam" id="NF033518">
    <property type="entry name" value="transpos_IS607"/>
    <property type="match status" value="1"/>
</dbReference>
<dbReference type="Proteomes" id="UP000825483">
    <property type="component" value="Unassembled WGS sequence"/>
</dbReference>
<feature type="domain" description="HTH merR-type" evidence="6">
    <location>
        <begin position="4"/>
        <end position="49"/>
    </location>
</feature>
<dbReference type="InterPro" id="IPR036162">
    <property type="entry name" value="Resolvase-like_N_sf"/>
</dbReference>
<name>A0A9R1CZC4_9BACT</name>
<dbReference type="SMART" id="SM00857">
    <property type="entry name" value="Resolvase"/>
    <property type="match status" value="1"/>
</dbReference>
<organism evidence="8 9">
    <name type="scientific">Prevotella lacticifex</name>
    <dbReference type="NCBI Taxonomy" id="2854755"/>
    <lineage>
        <taxon>Bacteria</taxon>
        <taxon>Pseudomonadati</taxon>
        <taxon>Bacteroidota</taxon>
        <taxon>Bacteroidia</taxon>
        <taxon>Bacteroidales</taxon>
        <taxon>Prevotellaceae</taxon>
        <taxon>Prevotella</taxon>
    </lineage>
</organism>
<dbReference type="PANTHER" id="PTHR36172:SF1">
    <property type="entry name" value="RESOLVASE-RELATED"/>
    <property type="match status" value="1"/>
</dbReference>
<accession>A0A9R1CZC4</accession>
<evidence type="ECO:0000256" key="1">
    <source>
        <dbReference type="ARBA" id="ARBA00022908"/>
    </source>
</evidence>
<keyword evidence="2" id="KW-0238">DNA-binding</keyword>
<dbReference type="Gene3D" id="1.10.1660.10">
    <property type="match status" value="1"/>
</dbReference>
<dbReference type="PROSITE" id="PS50937">
    <property type="entry name" value="HTH_MERR_2"/>
    <property type="match status" value="1"/>
</dbReference>
<proteinExistence type="predicted"/>
<dbReference type="SUPFAM" id="SSF53041">
    <property type="entry name" value="Resolvase-like"/>
    <property type="match status" value="1"/>
</dbReference>
<dbReference type="Pfam" id="PF00239">
    <property type="entry name" value="Resolvase"/>
    <property type="match status" value="1"/>
</dbReference>
<dbReference type="GeneID" id="72466117"/>
<dbReference type="InterPro" id="IPR000551">
    <property type="entry name" value="MerR-type_HTH_dom"/>
</dbReference>
<evidence type="ECO:0000256" key="5">
    <source>
        <dbReference type="PROSITE-ProRule" id="PRU10137"/>
    </source>
</evidence>
<dbReference type="GO" id="GO:0000150">
    <property type="term" value="F:DNA strand exchange activity"/>
    <property type="evidence" value="ECO:0007669"/>
    <property type="project" value="InterPro"/>
</dbReference>
<dbReference type="FunFam" id="3.40.50.1390:FF:000002">
    <property type="entry name" value="ORF1 in transposon ISC1904"/>
    <property type="match status" value="1"/>
</dbReference>
<feature type="active site" description="O-(5'-phospho-DNA)-serine intermediate" evidence="4 5">
    <location>
        <position position="71"/>
    </location>
</feature>
<dbReference type="PANTHER" id="PTHR36172">
    <property type="match status" value="1"/>
</dbReference>
<evidence type="ECO:0000259" key="7">
    <source>
        <dbReference type="PROSITE" id="PS51736"/>
    </source>
</evidence>
<dbReference type="EMBL" id="BPUB01000002">
    <property type="protein sequence ID" value="GJG59838.1"/>
    <property type="molecule type" value="Genomic_DNA"/>
</dbReference>
<dbReference type="InterPro" id="IPR051491">
    <property type="entry name" value="Recombinase/Transposase-rel"/>
</dbReference>
<sequence>MKKLLSIGEAAKALGVTTTTMRNWDKNGMLHPDERTRGGDRRYSLDTLRNFDKNAAIHVDELKTIAYARVSSHDQKEDLVRQVAVLEAYCASKGYTYEVIQDLGSGMNYYKKGLKKLLNMILSGEVGRLVLTHKDRLLRFGAELVFAICEAKHVEVVIINKGDEDIQFEEELAKDVLEIVTVFSARLYGSRSNKNKKMLEDVQKAVENNVKK</sequence>
<dbReference type="GO" id="GO:0003677">
    <property type="term" value="F:DNA binding"/>
    <property type="evidence" value="ECO:0007669"/>
    <property type="project" value="UniProtKB-KW"/>
</dbReference>
<evidence type="ECO:0000259" key="6">
    <source>
        <dbReference type="PROSITE" id="PS50937"/>
    </source>
</evidence>
<feature type="domain" description="Resolvase/invertase-type recombinase catalytic" evidence="7">
    <location>
        <begin position="63"/>
        <end position="209"/>
    </location>
</feature>
<evidence type="ECO:0000256" key="4">
    <source>
        <dbReference type="PIRSR" id="PIRSR606118-50"/>
    </source>
</evidence>
<keyword evidence="9" id="KW-1185">Reference proteome</keyword>
<dbReference type="InterPro" id="IPR009061">
    <property type="entry name" value="DNA-bd_dom_put_sf"/>
</dbReference>
<gene>
    <name evidence="8" type="ORF">PRLR5076_26890</name>
</gene>
<dbReference type="InterPro" id="IPR041718">
    <property type="entry name" value="IS607_transposase-like"/>
</dbReference>
<protein>
    <submittedName>
        <fullName evidence="8">IS607 family transposase ISTko1</fullName>
    </submittedName>
</protein>
<dbReference type="PROSITE" id="PS00552">
    <property type="entry name" value="HTH_MERR_1"/>
    <property type="match status" value="1"/>
</dbReference>
<keyword evidence="3" id="KW-0233">DNA recombination</keyword>
<comment type="caution">
    <text evidence="8">The sequence shown here is derived from an EMBL/GenBank/DDBJ whole genome shotgun (WGS) entry which is preliminary data.</text>
</comment>
<evidence type="ECO:0000256" key="2">
    <source>
        <dbReference type="ARBA" id="ARBA00023125"/>
    </source>
</evidence>
<dbReference type="PROSITE" id="PS00397">
    <property type="entry name" value="RECOMBINASES_1"/>
    <property type="match status" value="1"/>
</dbReference>
<dbReference type="SMART" id="SM00422">
    <property type="entry name" value="HTH_MERR"/>
    <property type="match status" value="1"/>
</dbReference>
<dbReference type="PROSITE" id="PS51736">
    <property type="entry name" value="RECOMBINASES_3"/>
    <property type="match status" value="1"/>
</dbReference>
<dbReference type="Gene3D" id="1.10.287.2170">
    <property type="match status" value="1"/>
</dbReference>
<dbReference type="InterPro" id="IPR048046">
    <property type="entry name" value="Transpos_IS607"/>
</dbReference>
<dbReference type="CDD" id="cd03769">
    <property type="entry name" value="SR_IS607_transposase_like"/>
    <property type="match status" value="1"/>
</dbReference>
<dbReference type="GO" id="GO:0006355">
    <property type="term" value="P:regulation of DNA-templated transcription"/>
    <property type="evidence" value="ECO:0007669"/>
    <property type="project" value="InterPro"/>
</dbReference>
<dbReference type="SUPFAM" id="SSF46955">
    <property type="entry name" value="Putative DNA-binding domain"/>
    <property type="match status" value="1"/>
</dbReference>
<keyword evidence="1" id="KW-0229">DNA integration</keyword>
<dbReference type="InterPro" id="IPR006118">
    <property type="entry name" value="Recombinase_CS"/>
</dbReference>
<dbReference type="InterPro" id="IPR006119">
    <property type="entry name" value="Resolv_N"/>
</dbReference>
<dbReference type="Pfam" id="PF00376">
    <property type="entry name" value="MerR"/>
    <property type="match status" value="1"/>
</dbReference>
<dbReference type="Gene3D" id="3.40.50.1390">
    <property type="entry name" value="Resolvase, N-terminal catalytic domain"/>
    <property type="match status" value="1"/>
</dbReference>
<evidence type="ECO:0000256" key="3">
    <source>
        <dbReference type="ARBA" id="ARBA00023172"/>
    </source>
</evidence>
<dbReference type="RefSeq" id="WP_223928547.1">
    <property type="nucleotide sequence ID" value="NZ_BPTU01000002.1"/>
</dbReference>